<keyword evidence="2" id="KW-1185">Reference proteome</keyword>
<accession>A0AAV5L0T0</accession>
<evidence type="ECO:0000313" key="1">
    <source>
        <dbReference type="EMBL" id="GKV30779.1"/>
    </source>
</evidence>
<evidence type="ECO:0000313" key="2">
    <source>
        <dbReference type="Proteomes" id="UP001054252"/>
    </source>
</evidence>
<dbReference type="Proteomes" id="UP001054252">
    <property type="component" value="Unassembled WGS sequence"/>
</dbReference>
<proteinExistence type="predicted"/>
<reference evidence="1 2" key="1">
    <citation type="journal article" date="2021" name="Commun. Biol.">
        <title>The genome of Shorea leprosula (Dipterocarpaceae) highlights the ecological relevance of drought in aseasonal tropical rainforests.</title>
        <authorList>
            <person name="Ng K.K.S."/>
            <person name="Kobayashi M.J."/>
            <person name="Fawcett J.A."/>
            <person name="Hatakeyama M."/>
            <person name="Paape T."/>
            <person name="Ng C.H."/>
            <person name="Ang C.C."/>
            <person name="Tnah L.H."/>
            <person name="Lee C.T."/>
            <person name="Nishiyama T."/>
            <person name="Sese J."/>
            <person name="O'Brien M.J."/>
            <person name="Copetti D."/>
            <person name="Mohd Noor M.I."/>
            <person name="Ong R.C."/>
            <person name="Putra M."/>
            <person name="Sireger I.Z."/>
            <person name="Indrioko S."/>
            <person name="Kosugi Y."/>
            <person name="Izuno A."/>
            <person name="Isagi Y."/>
            <person name="Lee S.L."/>
            <person name="Shimizu K.K."/>
        </authorList>
    </citation>
    <scope>NUCLEOTIDE SEQUENCE [LARGE SCALE GENOMIC DNA]</scope>
    <source>
        <strain evidence="1">214</strain>
    </source>
</reference>
<sequence>MPKPHRFQPIYRNHNFISSRVISIVQHHPHRQVGTGIWEKRARSIN</sequence>
<name>A0AAV5L0T0_9ROSI</name>
<dbReference type="AlphaFoldDB" id="A0AAV5L0T0"/>
<organism evidence="1 2">
    <name type="scientific">Rubroshorea leprosula</name>
    <dbReference type="NCBI Taxonomy" id="152421"/>
    <lineage>
        <taxon>Eukaryota</taxon>
        <taxon>Viridiplantae</taxon>
        <taxon>Streptophyta</taxon>
        <taxon>Embryophyta</taxon>
        <taxon>Tracheophyta</taxon>
        <taxon>Spermatophyta</taxon>
        <taxon>Magnoliopsida</taxon>
        <taxon>eudicotyledons</taxon>
        <taxon>Gunneridae</taxon>
        <taxon>Pentapetalae</taxon>
        <taxon>rosids</taxon>
        <taxon>malvids</taxon>
        <taxon>Malvales</taxon>
        <taxon>Dipterocarpaceae</taxon>
        <taxon>Rubroshorea</taxon>
    </lineage>
</organism>
<protein>
    <submittedName>
        <fullName evidence="1">Uncharacterized protein</fullName>
    </submittedName>
</protein>
<comment type="caution">
    <text evidence="1">The sequence shown here is derived from an EMBL/GenBank/DDBJ whole genome shotgun (WGS) entry which is preliminary data.</text>
</comment>
<dbReference type="EMBL" id="BPVZ01000088">
    <property type="protein sequence ID" value="GKV30779.1"/>
    <property type="molecule type" value="Genomic_DNA"/>
</dbReference>
<gene>
    <name evidence="1" type="ORF">SLEP1_g39559</name>
</gene>